<reference evidence="3 4" key="1">
    <citation type="submission" date="2019-04" db="EMBL/GenBank/DDBJ databases">
        <title>Genome sequence of Pelagicola litoralis CL-ES2.</title>
        <authorList>
            <person name="Cao J."/>
        </authorList>
    </citation>
    <scope>NUCLEOTIDE SEQUENCE [LARGE SCALE GENOMIC DNA]</scope>
    <source>
        <strain evidence="3 4">CL-ES2</strain>
    </source>
</reference>
<dbReference type="Proteomes" id="UP000306575">
    <property type="component" value="Unassembled WGS sequence"/>
</dbReference>
<dbReference type="SFLD" id="SFLDG00358">
    <property type="entry name" value="Main_(cytGST)"/>
    <property type="match status" value="1"/>
</dbReference>
<accession>A0A4U7N246</accession>
<name>A0A4U7N246_9RHOB</name>
<dbReference type="RefSeq" id="WP_138016503.1">
    <property type="nucleotide sequence ID" value="NZ_SULI01000012.1"/>
</dbReference>
<dbReference type="PANTHER" id="PTHR44051:SF8">
    <property type="entry name" value="GLUTATHIONE S-TRANSFERASE GSTA"/>
    <property type="match status" value="1"/>
</dbReference>
<dbReference type="SUPFAM" id="SSF47616">
    <property type="entry name" value="GST C-terminal domain-like"/>
    <property type="match status" value="1"/>
</dbReference>
<dbReference type="GO" id="GO:0016740">
    <property type="term" value="F:transferase activity"/>
    <property type="evidence" value="ECO:0007669"/>
    <property type="project" value="UniProtKB-KW"/>
</dbReference>
<protein>
    <submittedName>
        <fullName evidence="3">Glutathione S-transferase family protein</fullName>
    </submittedName>
</protein>
<gene>
    <name evidence="3" type="ORF">FAP39_11275</name>
</gene>
<dbReference type="CDD" id="cd03051">
    <property type="entry name" value="GST_N_GTT2_like"/>
    <property type="match status" value="1"/>
</dbReference>
<dbReference type="Gene3D" id="1.20.1050.10">
    <property type="match status" value="1"/>
</dbReference>
<dbReference type="EMBL" id="SULI01000012">
    <property type="protein sequence ID" value="TKZ19467.1"/>
    <property type="molecule type" value="Genomic_DNA"/>
</dbReference>
<comment type="caution">
    <text evidence="3">The sequence shown here is derived from an EMBL/GenBank/DDBJ whole genome shotgun (WGS) entry which is preliminary data.</text>
</comment>
<feature type="domain" description="GST C-terminal" evidence="2">
    <location>
        <begin position="86"/>
        <end position="209"/>
    </location>
</feature>
<keyword evidence="3" id="KW-0808">Transferase</keyword>
<dbReference type="PROSITE" id="PS50404">
    <property type="entry name" value="GST_NTER"/>
    <property type="match status" value="1"/>
</dbReference>
<evidence type="ECO:0000259" key="1">
    <source>
        <dbReference type="PROSITE" id="PS50404"/>
    </source>
</evidence>
<feature type="domain" description="GST N-terminal" evidence="1">
    <location>
        <begin position="1"/>
        <end position="81"/>
    </location>
</feature>
<evidence type="ECO:0000259" key="2">
    <source>
        <dbReference type="PROSITE" id="PS50405"/>
    </source>
</evidence>
<dbReference type="InterPro" id="IPR036249">
    <property type="entry name" value="Thioredoxin-like_sf"/>
</dbReference>
<dbReference type="Pfam" id="PF13409">
    <property type="entry name" value="GST_N_2"/>
    <property type="match status" value="1"/>
</dbReference>
<dbReference type="InterPro" id="IPR036282">
    <property type="entry name" value="Glutathione-S-Trfase_C_sf"/>
</dbReference>
<keyword evidence="4" id="KW-1185">Reference proteome</keyword>
<organism evidence="3 4">
    <name type="scientific">Shimia litoralis</name>
    <dbReference type="NCBI Taxonomy" id="420403"/>
    <lineage>
        <taxon>Bacteria</taxon>
        <taxon>Pseudomonadati</taxon>
        <taxon>Pseudomonadota</taxon>
        <taxon>Alphaproteobacteria</taxon>
        <taxon>Rhodobacterales</taxon>
        <taxon>Roseobacteraceae</taxon>
    </lineage>
</organism>
<dbReference type="InterPro" id="IPR040079">
    <property type="entry name" value="Glutathione_S-Trfase"/>
</dbReference>
<evidence type="ECO:0000313" key="4">
    <source>
        <dbReference type="Proteomes" id="UP000306575"/>
    </source>
</evidence>
<dbReference type="InterPro" id="IPR004046">
    <property type="entry name" value="GST_C"/>
</dbReference>
<dbReference type="Gene3D" id="3.40.30.10">
    <property type="entry name" value="Glutaredoxin"/>
    <property type="match status" value="1"/>
</dbReference>
<dbReference type="InterPro" id="IPR034345">
    <property type="entry name" value="Gtt2-like_N"/>
</dbReference>
<dbReference type="PANTHER" id="PTHR44051">
    <property type="entry name" value="GLUTATHIONE S-TRANSFERASE-RELATED"/>
    <property type="match status" value="1"/>
</dbReference>
<dbReference type="AlphaFoldDB" id="A0A4U7N246"/>
<proteinExistence type="predicted"/>
<dbReference type="InterPro" id="IPR010987">
    <property type="entry name" value="Glutathione-S-Trfase_C-like"/>
</dbReference>
<dbReference type="PROSITE" id="PS50405">
    <property type="entry name" value="GST_CTER"/>
    <property type="match status" value="1"/>
</dbReference>
<sequence length="209" mass="23448">MLFYDCATAPSPRRARMFIAEKGLEIPTREISISKHQQLSPEFLSVNPRGTVPVLVTAQGNALTENLAIATYLEAMYPQPPLMGVTADEKADIMMWTAIAEAQCGLPIAEALRNSNPHMKGRAIPGTTNFDQIPELAQRGIQRLGLFFDMLETHLQNRTYVATNQFTLADITTFVFVDFARVVKYRVEDTHPNLKRWYAHIKARPSASL</sequence>
<dbReference type="SUPFAM" id="SSF52833">
    <property type="entry name" value="Thioredoxin-like"/>
    <property type="match status" value="1"/>
</dbReference>
<dbReference type="OrthoDB" id="9794721at2"/>
<dbReference type="Pfam" id="PF00043">
    <property type="entry name" value="GST_C"/>
    <property type="match status" value="1"/>
</dbReference>
<dbReference type="InterPro" id="IPR004045">
    <property type="entry name" value="Glutathione_S-Trfase_N"/>
</dbReference>
<dbReference type="SFLD" id="SFLDS00019">
    <property type="entry name" value="Glutathione_Transferase_(cytos"/>
    <property type="match status" value="1"/>
</dbReference>
<evidence type="ECO:0000313" key="3">
    <source>
        <dbReference type="EMBL" id="TKZ19467.1"/>
    </source>
</evidence>